<protein>
    <submittedName>
        <fullName evidence="1">Uncharacterized protein</fullName>
    </submittedName>
</protein>
<dbReference type="Proteomes" id="UP001060215">
    <property type="component" value="Chromosome 2"/>
</dbReference>
<comment type="caution">
    <text evidence="1">The sequence shown here is derived from an EMBL/GenBank/DDBJ whole genome shotgun (WGS) entry which is preliminary data.</text>
</comment>
<name>A0ACC0HZE6_9ERIC</name>
<evidence type="ECO:0000313" key="1">
    <source>
        <dbReference type="EMBL" id="KAI8018484.1"/>
    </source>
</evidence>
<dbReference type="EMBL" id="CM045759">
    <property type="protein sequence ID" value="KAI8018484.1"/>
    <property type="molecule type" value="Genomic_DNA"/>
</dbReference>
<evidence type="ECO:0000313" key="2">
    <source>
        <dbReference type="Proteomes" id="UP001060215"/>
    </source>
</evidence>
<keyword evidence="2" id="KW-1185">Reference proteome</keyword>
<gene>
    <name evidence="1" type="ORF">LOK49_LG04G03264</name>
</gene>
<organism evidence="1 2">
    <name type="scientific">Camellia lanceoleosa</name>
    <dbReference type="NCBI Taxonomy" id="1840588"/>
    <lineage>
        <taxon>Eukaryota</taxon>
        <taxon>Viridiplantae</taxon>
        <taxon>Streptophyta</taxon>
        <taxon>Embryophyta</taxon>
        <taxon>Tracheophyta</taxon>
        <taxon>Spermatophyta</taxon>
        <taxon>Magnoliopsida</taxon>
        <taxon>eudicotyledons</taxon>
        <taxon>Gunneridae</taxon>
        <taxon>Pentapetalae</taxon>
        <taxon>asterids</taxon>
        <taxon>Ericales</taxon>
        <taxon>Theaceae</taxon>
        <taxon>Camellia</taxon>
    </lineage>
</organism>
<proteinExistence type="predicted"/>
<reference evidence="1 2" key="1">
    <citation type="journal article" date="2022" name="Plant J.">
        <title>Chromosome-level genome of Camellia lanceoleosa provides a valuable resource for understanding genome evolution and self-incompatibility.</title>
        <authorList>
            <person name="Gong W."/>
            <person name="Xiao S."/>
            <person name="Wang L."/>
            <person name="Liao Z."/>
            <person name="Chang Y."/>
            <person name="Mo W."/>
            <person name="Hu G."/>
            <person name="Li W."/>
            <person name="Zhao G."/>
            <person name="Zhu H."/>
            <person name="Hu X."/>
            <person name="Ji K."/>
            <person name="Xiang X."/>
            <person name="Song Q."/>
            <person name="Yuan D."/>
            <person name="Jin S."/>
            <person name="Zhang L."/>
        </authorList>
    </citation>
    <scope>NUCLEOTIDE SEQUENCE [LARGE SCALE GENOMIC DNA]</scope>
    <source>
        <strain evidence="1">SQ_2022a</strain>
    </source>
</reference>
<sequence>MCKLSEHRLSFREEQAKLHGHRISKLDCQDDAPRITIQSAYRVLAIDTTTRTLTVVREEFWNNTCPTQFQNTTLDTAHFTYLSIPKTSRFTMVTENFG</sequence>
<accession>A0ACC0HZE6</accession>